<dbReference type="GO" id="GO:0005886">
    <property type="term" value="C:plasma membrane"/>
    <property type="evidence" value="ECO:0007669"/>
    <property type="project" value="TreeGrafter"/>
</dbReference>
<protein>
    <recommendedName>
        <fullName evidence="2">ENTH domain-containing protein</fullName>
    </recommendedName>
</protein>
<reference evidence="3 4" key="1">
    <citation type="journal article" date="2019" name="BMC Genomics">
        <title>New insights from Opisthorchis felineus genome: update on genomics of the epidemiologically important liver flukes.</title>
        <authorList>
            <person name="Ershov N.I."/>
            <person name="Mordvinov V.A."/>
            <person name="Prokhortchouk E.B."/>
            <person name="Pakharukova M.Y."/>
            <person name="Gunbin K.V."/>
            <person name="Ustyantsev K."/>
            <person name="Genaev M.A."/>
            <person name="Blinov A.G."/>
            <person name="Mazur A."/>
            <person name="Boulygina E."/>
            <person name="Tsygankova S."/>
            <person name="Khrameeva E."/>
            <person name="Chekanov N."/>
            <person name="Fan G."/>
            <person name="Xiao A."/>
            <person name="Zhang H."/>
            <person name="Xu X."/>
            <person name="Yang H."/>
            <person name="Solovyev V."/>
            <person name="Lee S.M."/>
            <person name="Liu X."/>
            <person name="Afonnikov D.A."/>
            <person name="Skryabin K.G."/>
        </authorList>
    </citation>
    <scope>NUCLEOTIDE SEQUENCE [LARGE SCALE GENOMIC DNA]</scope>
    <source>
        <strain evidence="3">AK-0245</strain>
        <tissue evidence="3">Whole organism</tissue>
    </source>
</reference>
<dbReference type="OrthoDB" id="4033880at2759"/>
<dbReference type="GO" id="GO:0030276">
    <property type="term" value="F:clathrin binding"/>
    <property type="evidence" value="ECO:0007669"/>
    <property type="project" value="TreeGrafter"/>
</dbReference>
<dbReference type="EMBL" id="SJOL01013156">
    <property type="protein sequence ID" value="TGZ36860.1"/>
    <property type="molecule type" value="Genomic_DNA"/>
</dbReference>
<dbReference type="PANTHER" id="PTHR12276">
    <property type="entry name" value="EPSIN/ENT-RELATED"/>
    <property type="match status" value="1"/>
</dbReference>
<accession>A0A4S2JLX8</accession>
<feature type="domain" description="ENTH" evidence="2">
    <location>
        <begin position="18"/>
        <end position="151"/>
    </location>
</feature>
<dbReference type="SUPFAM" id="SSF48464">
    <property type="entry name" value="ENTH/VHS domain"/>
    <property type="match status" value="1"/>
</dbReference>
<keyword evidence="4" id="KW-1185">Reference proteome</keyword>
<dbReference type="AlphaFoldDB" id="A0A4S2JLX8"/>
<evidence type="ECO:0000259" key="2">
    <source>
        <dbReference type="PROSITE" id="PS50942"/>
    </source>
</evidence>
<evidence type="ECO:0000256" key="1">
    <source>
        <dbReference type="SAM" id="MobiDB-lite"/>
    </source>
</evidence>
<dbReference type="GO" id="GO:0030125">
    <property type="term" value="C:clathrin vesicle coat"/>
    <property type="evidence" value="ECO:0007669"/>
    <property type="project" value="TreeGrafter"/>
</dbReference>
<dbReference type="PANTHER" id="PTHR12276:SF45">
    <property type="entry name" value="CLATHRIN INTERACTOR 1"/>
    <property type="match status" value="1"/>
</dbReference>
<dbReference type="GO" id="GO:0005768">
    <property type="term" value="C:endosome"/>
    <property type="evidence" value="ECO:0007669"/>
    <property type="project" value="TreeGrafter"/>
</dbReference>
<dbReference type="FunFam" id="1.25.40.90:FF:000006">
    <property type="entry name" value="Clathrin interactor 1"/>
    <property type="match status" value="1"/>
</dbReference>
<dbReference type="Proteomes" id="UP000308267">
    <property type="component" value="Unassembled WGS sequence"/>
</dbReference>
<feature type="region of interest" description="Disordered" evidence="1">
    <location>
        <begin position="483"/>
        <end position="523"/>
    </location>
</feature>
<sequence>MIRDLLNKGRELADKVTNMVMNFSEVEMKVREATSDEPWGPHGQLMMQIADYTFTHNTYLEVMCTLWRRLYPENSRNWRRVYKSLVLLDFLLKNGSENVATGAREHIYDIRTLESFQFIDDNGKDQGINVRIKVQEVINLIQDSDKLKAERAKAKGNRNLYIGYGGSNGSGWSNSHYPTRNTFDTSSYSRRYDENDFDDLDEVRPKYSDRVADLPPATQPARLGKFEDWQVGRERGVVDDVVEQIKEVWDTAKMVTKDLFIRKDSETHTYEDNPRMVSEEMYEFPSAAVDADGIIEGGGANGEIQQRSQRNPDHTRKITLDSRVESSEQVKSHIHKIQTTREEKSCPPVDLIGSWEDVRASNIPTTSGPVDLLGLGSSPDPNSWLTNNTTNVPDAFWPSSSSGLVSRDTEHVANSLLDADFGEFVTAGNPKPKAQPVPSFPDLEDFDTFSSSVASQSGASGLPATTTNMSFSHQFHQPVSLSFQSTTQPAGPGDGAGAIDNRTVTSPLDTTGHPKSEPKVGSTWEELDKLRIDLDSLGRPNKIDLRANAGPSLRQLQQQKSPPPLSPPPHSQFPQADRAAHIPNAFMKPVSPNTVSPSHSSQVQPGVGGPTMQDFSLF</sequence>
<dbReference type="InterPro" id="IPR008942">
    <property type="entry name" value="ENTH_VHS"/>
</dbReference>
<organism evidence="3 4">
    <name type="scientific">Opisthorchis felineus</name>
    <dbReference type="NCBI Taxonomy" id="147828"/>
    <lineage>
        <taxon>Eukaryota</taxon>
        <taxon>Metazoa</taxon>
        <taxon>Spiralia</taxon>
        <taxon>Lophotrochozoa</taxon>
        <taxon>Platyhelminthes</taxon>
        <taxon>Trematoda</taxon>
        <taxon>Digenea</taxon>
        <taxon>Opisthorchiida</taxon>
        <taxon>Opisthorchiata</taxon>
        <taxon>Opisthorchiidae</taxon>
        <taxon>Opisthorchis</taxon>
    </lineage>
</organism>
<dbReference type="Pfam" id="PF01417">
    <property type="entry name" value="ENTH"/>
    <property type="match status" value="1"/>
</dbReference>
<name>A0A4S2JLX8_OPIFE</name>
<feature type="region of interest" description="Disordered" evidence="1">
    <location>
        <begin position="553"/>
        <end position="618"/>
    </location>
</feature>
<dbReference type="PROSITE" id="PS50942">
    <property type="entry name" value="ENTH"/>
    <property type="match status" value="1"/>
</dbReference>
<feature type="compositionally biased region" description="Pro residues" evidence="1">
    <location>
        <begin position="561"/>
        <end position="571"/>
    </location>
</feature>
<dbReference type="GO" id="GO:0006897">
    <property type="term" value="P:endocytosis"/>
    <property type="evidence" value="ECO:0007669"/>
    <property type="project" value="TreeGrafter"/>
</dbReference>
<dbReference type="SMART" id="SM00273">
    <property type="entry name" value="ENTH"/>
    <property type="match status" value="1"/>
</dbReference>
<gene>
    <name evidence="3" type="ORF">CRM22_011396</name>
</gene>
<dbReference type="InterPro" id="IPR013809">
    <property type="entry name" value="ENTH"/>
</dbReference>
<dbReference type="STRING" id="147828.A0A4S2JLX8"/>
<comment type="caution">
    <text evidence="3">The sequence shown here is derived from an EMBL/GenBank/DDBJ whole genome shotgun (WGS) entry which is preliminary data.</text>
</comment>
<evidence type="ECO:0000313" key="3">
    <source>
        <dbReference type="EMBL" id="TGZ36860.1"/>
    </source>
</evidence>
<feature type="compositionally biased region" description="Polar residues" evidence="1">
    <location>
        <begin position="591"/>
        <end position="604"/>
    </location>
</feature>
<dbReference type="GO" id="GO:0005543">
    <property type="term" value="F:phospholipid binding"/>
    <property type="evidence" value="ECO:0007669"/>
    <property type="project" value="TreeGrafter"/>
</dbReference>
<evidence type="ECO:0000313" key="4">
    <source>
        <dbReference type="Proteomes" id="UP000308267"/>
    </source>
</evidence>
<proteinExistence type="predicted"/>
<dbReference type="CDD" id="cd16989">
    <property type="entry name" value="ENTH_EpsinR"/>
    <property type="match status" value="1"/>
</dbReference>
<dbReference type="Gene3D" id="1.25.40.90">
    <property type="match status" value="1"/>
</dbReference>